<name>A0ACC1KJ62_9FUNG</name>
<accession>A0ACC1KJ62</accession>
<dbReference type="Proteomes" id="UP001140066">
    <property type="component" value="Unassembled WGS sequence"/>
</dbReference>
<sequence length="570" mass="64254">MSALYVPAEPRFAVHRSEYVLDPITGAPTKLAGDSAGDDGASFISVLVMTHSGEDKGNKPGMVWVWAQVTPGRRLTMVGNTVDLDNPTPEQRAQAISDLRAKLSAEENDYCSDLDIWRFSVARQLDADKSAAMFKEWYLWRKSSGIDDLPVAQATNQYPVPYPIRGYSSVADANLTAGVMVKEYQLKVNKYFGGGCWHKRDKDGHPVYIERIGRYQIKDIPRKCSMGELFEYHYLMQEFLSRTVFPECTQLAGRDVSQQVVIFDLAGISIGMLSHIPALNMLREMLAKDQLYYPECMFKTYVVNAPSMFVTAWKLIRGWLDPRVISKIHILGKDHSEELLKQIPAHSLPSFLGGSCRCSHMAGGCVPSIPMNNYPDLPRKAYVNLRHQVQVSYAEPRHSYTCDVAPVDSDQRSPWGSPLSSPQTLQSYATWFGFKKDSPRLTPDPADMPHVRTRYMYLRFMADRGRGMVVEVLWKPFGAATAAGIYAQDEEVLIYPETLVDPQRAPVLLELKVPNRAGQLVCNWRIANFDEGQAPFPGPEEAQIPIVLEYSIDSEDDLLEEFQLQPIKRE</sequence>
<proteinExistence type="predicted"/>
<reference evidence="1" key="1">
    <citation type="submission" date="2022-07" db="EMBL/GenBank/DDBJ databases">
        <title>Phylogenomic reconstructions and comparative analyses of Kickxellomycotina fungi.</title>
        <authorList>
            <person name="Reynolds N.K."/>
            <person name="Stajich J.E."/>
            <person name="Barry K."/>
            <person name="Grigoriev I.V."/>
            <person name="Crous P."/>
            <person name="Smith M.E."/>
        </authorList>
    </citation>
    <scope>NUCLEOTIDE SEQUENCE</scope>
    <source>
        <strain evidence="1">BCRC 34191</strain>
    </source>
</reference>
<evidence type="ECO:0000313" key="1">
    <source>
        <dbReference type="EMBL" id="KAJ2790722.1"/>
    </source>
</evidence>
<dbReference type="EMBL" id="JANBUK010000276">
    <property type="protein sequence ID" value="KAJ2790722.1"/>
    <property type="molecule type" value="Genomic_DNA"/>
</dbReference>
<gene>
    <name evidence="1" type="ORF">GGI18_001621</name>
</gene>
<evidence type="ECO:0000313" key="2">
    <source>
        <dbReference type="Proteomes" id="UP001140066"/>
    </source>
</evidence>
<organism evidence="1 2">
    <name type="scientific">Coemansia linderi</name>
    <dbReference type="NCBI Taxonomy" id="2663919"/>
    <lineage>
        <taxon>Eukaryota</taxon>
        <taxon>Fungi</taxon>
        <taxon>Fungi incertae sedis</taxon>
        <taxon>Zoopagomycota</taxon>
        <taxon>Kickxellomycotina</taxon>
        <taxon>Kickxellomycetes</taxon>
        <taxon>Kickxellales</taxon>
        <taxon>Kickxellaceae</taxon>
        <taxon>Coemansia</taxon>
    </lineage>
</organism>
<keyword evidence="2" id="KW-1185">Reference proteome</keyword>
<protein>
    <submittedName>
        <fullName evidence="1">Uncharacterized protein</fullName>
    </submittedName>
</protein>
<comment type="caution">
    <text evidence="1">The sequence shown here is derived from an EMBL/GenBank/DDBJ whole genome shotgun (WGS) entry which is preliminary data.</text>
</comment>